<dbReference type="Pfam" id="PF01817">
    <property type="entry name" value="CM_2"/>
    <property type="match status" value="1"/>
</dbReference>
<reference evidence="25" key="1">
    <citation type="submission" date="2015-04" db="EMBL/GenBank/DDBJ databases">
        <title>Genome sequencing of pathogens of bean.</title>
        <authorList>
            <person name="Harrison J."/>
            <person name="Aritua V."/>
            <person name="Sapp M."/>
            <person name="Smith J."/>
            <person name="Studholme D.J."/>
        </authorList>
    </citation>
    <scope>NUCLEOTIDE SEQUENCE [LARGE SCALE GENOMIC DNA]</scope>
    <source>
        <strain evidence="25">NCPPB 1058</strain>
    </source>
</reference>
<feature type="compositionally biased region" description="Polar residues" evidence="20">
    <location>
        <begin position="21"/>
        <end position="31"/>
    </location>
</feature>
<dbReference type="PANTHER" id="PTHR21022:SF19">
    <property type="entry name" value="PREPHENATE DEHYDRATASE-RELATED"/>
    <property type="match status" value="1"/>
</dbReference>
<evidence type="ECO:0000259" key="23">
    <source>
        <dbReference type="PROSITE" id="PS51671"/>
    </source>
</evidence>
<dbReference type="SUPFAM" id="SSF53850">
    <property type="entry name" value="Periplasmic binding protein-like II"/>
    <property type="match status" value="1"/>
</dbReference>
<dbReference type="EMBL" id="JSEY02000085">
    <property type="protein sequence ID" value="KGU51350.1"/>
    <property type="molecule type" value="Genomic_DNA"/>
</dbReference>
<evidence type="ECO:0000256" key="4">
    <source>
        <dbReference type="ARBA" id="ARBA00004741"/>
    </source>
</evidence>
<dbReference type="PROSITE" id="PS51168">
    <property type="entry name" value="CHORISMATE_MUT_2"/>
    <property type="match status" value="1"/>
</dbReference>
<dbReference type="Pfam" id="PF00800">
    <property type="entry name" value="PDT"/>
    <property type="match status" value="1"/>
</dbReference>
<dbReference type="GO" id="GO:0009094">
    <property type="term" value="P:L-phenylalanine biosynthetic process"/>
    <property type="evidence" value="ECO:0007669"/>
    <property type="project" value="UniProtKB-KW"/>
</dbReference>
<evidence type="ECO:0000256" key="1">
    <source>
        <dbReference type="ARBA" id="ARBA00000824"/>
    </source>
</evidence>
<dbReference type="InterPro" id="IPR002701">
    <property type="entry name" value="CM_II_prokaryot"/>
</dbReference>
<dbReference type="CDD" id="cd13630">
    <property type="entry name" value="PBP2_PDT_1"/>
    <property type="match status" value="1"/>
</dbReference>
<keyword evidence="15" id="KW-0511">Multifunctional enzyme</keyword>
<feature type="domain" description="ACT" evidence="23">
    <location>
        <begin position="321"/>
        <end position="398"/>
    </location>
</feature>
<evidence type="ECO:0000256" key="2">
    <source>
        <dbReference type="ARBA" id="ARBA00002364"/>
    </source>
</evidence>
<evidence type="ECO:0000256" key="17">
    <source>
        <dbReference type="ARBA" id="ARBA00031520"/>
    </source>
</evidence>
<dbReference type="EC" id="5.4.99.5" evidence="6"/>
<dbReference type="InterPro" id="IPR045865">
    <property type="entry name" value="ACT-like_dom_sf"/>
</dbReference>
<dbReference type="InterPro" id="IPR002912">
    <property type="entry name" value="ACT_dom"/>
</dbReference>
<dbReference type="SUPFAM" id="SSF48600">
    <property type="entry name" value="Chorismate mutase II"/>
    <property type="match status" value="1"/>
</dbReference>
<proteinExistence type="predicted"/>
<dbReference type="Gene3D" id="1.20.59.10">
    <property type="entry name" value="Chorismate mutase"/>
    <property type="match status" value="1"/>
</dbReference>
<dbReference type="PROSITE" id="PS51671">
    <property type="entry name" value="ACT"/>
    <property type="match status" value="1"/>
</dbReference>
<evidence type="ECO:0000256" key="15">
    <source>
        <dbReference type="ARBA" id="ARBA00023268"/>
    </source>
</evidence>
<dbReference type="GO" id="GO:0004664">
    <property type="term" value="F:prephenate dehydratase activity"/>
    <property type="evidence" value="ECO:0007669"/>
    <property type="project" value="UniProtKB-EC"/>
</dbReference>
<comment type="function">
    <text evidence="2">Catalyzes the Claisen rearrangement of chorismate to prephenate and the decarboxylation/dehydration of prephenate to phenylpyruvate.</text>
</comment>
<evidence type="ECO:0000256" key="16">
    <source>
        <dbReference type="ARBA" id="ARBA00031175"/>
    </source>
</evidence>
<evidence type="ECO:0000259" key="22">
    <source>
        <dbReference type="PROSITE" id="PS51171"/>
    </source>
</evidence>
<dbReference type="PANTHER" id="PTHR21022">
    <property type="entry name" value="PREPHENATE DEHYDRATASE P PROTEIN"/>
    <property type="match status" value="1"/>
</dbReference>
<evidence type="ECO:0000256" key="13">
    <source>
        <dbReference type="ARBA" id="ARBA00023235"/>
    </source>
</evidence>
<evidence type="ECO:0000256" key="7">
    <source>
        <dbReference type="ARBA" id="ARBA00013147"/>
    </source>
</evidence>
<dbReference type="PIRSF" id="PIRSF001500">
    <property type="entry name" value="Chor_mut_pdt_Ppr"/>
    <property type="match status" value="1"/>
</dbReference>
<gene>
    <name evidence="24" type="ORF">NY98_16210</name>
</gene>
<dbReference type="GO" id="GO:0046417">
    <property type="term" value="P:chorismate metabolic process"/>
    <property type="evidence" value="ECO:0007669"/>
    <property type="project" value="InterPro"/>
</dbReference>
<dbReference type="EC" id="4.2.1.51" evidence="7"/>
<keyword evidence="9" id="KW-0963">Cytoplasm</keyword>
<dbReference type="Gene3D" id="3.40.190.10">
    <property type="entry name" value="Periplasmic binding protein-like II"/>
    <property type="match status" value="2"/>
</dbReference>
<evidence type="ECO:0000313" key="24">
    <source>
        <dbReference type="EMBL" id="KGU51350.1"/>
    </source>
</evidence>
<evidence type="ECO:0000256" key="3">
    <source>
        <dbReference type="ARBA" id="ARBA00004496"/>
    </source>
</evidence>
<evidence type="ECO:0000256" key="9">
    <source>
        <dbReference type="ARBA" id="ARBA00022490"/>
    </source>
</evidence>
<comment type="pathway">
    <text evidence="4">Amino-acid biosynthesis; L-phenylalanine biosynthesis; phenylpyruvate from prephenate: step 1/1.</text>
</comment>
<dbReference type="SUPFAM" id="SSF55021">
    <property type="entry name" value="ACT-like"/>
    <property type="match status" value="1"/>
</dbReference>
<dbReference type="NCBIfam" id="NF008865">
    <property type="entry name" value="PRK11898.1"/>
    <property type="match status" value="1"/>
</dbReference>
<feature type="site" description="Essential for prephenate dehydratase activity" evidence="19">
    <location>
        <position position="302"/>
    </location>
</feature>
<comment type="caution">
    <text evidence="24">The sequence shown here is derived from an EMBL/GenBank/DDBJ whole genome shotgun (WGS) entry which is preliminary data.</text>
</comment>
<evidence type="ECO:0000313" key="25">
    <source>
        <dbReference type="Proteomes" id="UP000030585"/>
    </source>
</evidence>
<dbReference type="PROSITE" id="PS51171">
    <property type="entry name" value="PREPHENATE_DEHYDR_3"/>
    <property type="match status" value="1"/>
</dbReference>
<keyword evidence="12" id="KW-0584">Phenylalanine biosynthesis</keyword>
<dbReference type="GO" id="GO:0004106">
    <property type="term" value="F:chorismate mutase activity"/>
    <property type="evidence" value="ECO:0007669"/>
    <property type="project" value="UniProtKB-EC"/>
</dbReference>
<dbReference type="FunFam" id="3.30.70.260:FF:000012">
    <property type="entry name" value="Prephenate dehydratase"/>
    <property type="match status" value="1"/>
</dbReference>
<dbReference type="CDD" id="cd04905">
    <property type="entry name" value="ACT_CM-PDT"/>
    <property type="match status" value="1"/>
</dbReference>
<evidence type="ECO:0000256" key="14">
    <source>
        <dbReference type="ARBA" id="ARBA00023239"/>
    </source>
</evidence>
<dbReference type="RefSeq" id="WP_022559590.1">
    <property type="nucleotide sequence ID" value="NC_022541.1"/>
</dbReference>
<name>A0AB34Q570_XANCI</name>
<accession>A0AB34Q570</accession>
<evidence type="ECO:0000256" key="6">
    <source>
        <dbReference type="ARBA" id="ARBA00012404"/>
    </source>
</evidence>
<evidence type="ECO:0000256" key="8">
    <source>
        <dbReference type="ARBA" id="ARBA00014401"/>
    </source>
</evidence>
<dbReference type="FunFam" id="3.40.190.10:FF:000029">
    <property type="entry name" value="Chorismate mutase/Prephenate dehydratase"/>
    <property type="match status" value="1"/>
</dbReference>
<evidence type="ECO:0000256" key="11">
    <source>
        <dbReference type="ARBA" id="ARBA00023141"/>
    </source>
</evidence>
<evidence type="ECO:0000256" key="12">
    <source>
        <dbReference type="ARBA" id="ARBA00023222"/>
    </source>
</evidence>
<feature type="region of interest" description="Disordered" evidence="20">
    <location>
        <begin position="1"/>
        <end position="37"/>
    </location>
</feature>
<dbReference type="AlphaFoldDB" id="A0AB34Q570"/>
<evidence type="ECO:0000256" key="10">
    <source>
        <dbReference type="ARBA" id="ARBA00022605"/>
    </source>
</evidence>
<evidence type="ECO:0000256" key="19">
    <source>
        <dbReference type="PIRSR" id="PIRSR001500-2"/>
    </source>
</evidence>
<evidence type="ECO:0000259" key="21">
    <source>
        <dbReference type="PROSITE" id="PS51168"/>
    </source>
</evidence>
<comment type="subcellular location">
    <subcellularLocation>
        <location evidence="3">Cytoplasm</location>
    </subcellularLocation>
</comment>
<comment type="catalytic activity">
    <reaction evidence="1">
        <text>chorismate = prephenate</text>
        <dbReference type="Rhea" id="RHEA:13897"/>
        <dbReference type="ChEBI" id="CHEBI:29748"/>
        <dbReference type="ChEBI" id="CHEBI:29934"/>
        <dbReference type="EC" id="5.4.99.5"/>
    </reaction>
</comment>
<sequence>MAPKSNKPTAATGGNKKPTKTAANASGSKPANTPAEKAAIKTAAPVLADVRAKIDEIDRNIQALIAERANFAHQVGKAKGKLAAAVDYYRPEREAQVLRMVVDRNEGPLSDEVLVHVYREIMSACLAQQEPLKIGYLGPEGTFSQQAVLKHFGRSAVGLPMATIEEVFQEVEAGNADFGVVPVENSGQGTIQVTLDMFLTSNLKICGEVELRVHQYLLSRNGRLEDIERIYAHSQSFAQTAGWLRSHLPKVEKIAVSSNAEGARRARNAEDAAAIGGESAAHVYGLKKVIMKSIEDDDDNTTRFLVIGRQIFPSSGHDRTSVLVFIHDKPGALFDVLSPFARHGISMNRIESRPSHQAKWEYGFFIDLIGHVEDDAMKQALAELKAHSAQIKVLGSYPVAIP</sequence>
<dbReference type="FunFam" id="3.40.190.10:FF:000230">
    <property type="entry name" value="Prephenate dehydratase"/>
    <property type="match status" value="1"/>
</dbReference>
<protein>
    <recommendedName>
        <fullName evidence="8">Bifunctional chorismate mutase/prephenate dehydratase</fullName>
        <ecNumber evidence="7">4.2.1.51</ecNumber>
        <ecNumber evidence="6">5.4.99.5</ecNumber>
    </recommendedName>
    <alternativeName>
        <fullName evidence="17">Chorismate mutase-prephenate dehydratase</fullName>
    </alternativeName>
    <alternativeName>
        <fullName evidence="16">p-protein</fullName>
    </alternativeName>
</protein>
<evidence type="ECO:0000256" key="5">
    <source>
        <dbReference type="ARBA" id="ARBA00004817"/>
    </source>
</evidence>
<evidence type="ECO:0000256" key="18">
    <source>
        <dbReference type="ARBA" id="ARBA00047848"/>
    </source>
</evidence>
<comment type="catalytic activity">
    <reaction evidence="18">
        <text>prephenate + H(+) = 3-phenylpyruvate + CO2 + H2O</text>
        <dbReference type="Rhea" id="RHEA:21648"/>
        <dbReference type="ChEBI" id="CHEBI:15377"/>
        <dbReference type="ChEBI" id="CHEBI:15378"/>
        <dbReference type="ChEBI" id="CHEBI:16526"/>
        <dbReference type="ChEBI" id="CHEBI:18005"/>
        <dbReference type="ChEBI" id="CHEBI:29934"/>
        <dbReference type="EC" id="4.2.1.51"/>
    </reaction>
</comment>
<dbReference type="SMART" id="SM00830">
    <property type="entry name" value="CM_2"/>
    <property type="match status" value="1"/>
</dbReference>
<feature type="domain" description="Prephenate dehydratase" evidence="22">
    <location>
        <begin position="133"/>
        <end position="309"/>
    </location>
</feature>
<dbReference type="NCBIfam" id="TIGR01807">
    <property type="entry name" value="CM_P2"/>
    <property type="match status" value="1"/>
</dbReference>
<dbReference type="Proteomes" id="UP000030585">
    <property type="component" value="Unassembled WGS sequence"/>
</dbReference>
<dbReference type="InterPro" id="IPR008242">
    <property type="entry name" value="Chor_mutase/pphenate_deHydtase"/>
</dbReference>
<comment type="pathway">
    <text evidence="5">Metabolic intermediate biosynthesis; prephenate biosynthesis; prephenate from chorismate: step 1/1.</text>
</comment>
<dbReference type="KEGG" id="xfu:XFF4834R_chr28590"/>
<dbReference type="InterPro" id="IPR036263">
    <property type="entry name" value="Chorismate_II_sf"/>
</dbReference>
<dbReference type="InterPro" id="IPR036979">
    <property type="entry name" value="CM_dom_sf"/>
</dbReference>
<organism evidence="24 25">
    <name type="scientific">Xanthomonas citri pv. fuscans</name>
    <dbReference type="NCBI Taxonomy" id="366649"/>
    <lineage>
        <taxon>Bacteria</taxon>
        <taxon>Pseudomonadati</taxon>
        <taxon>Pseudomonadota</taxon>
        <taxon>Gammaproteobacteria</taxon>
        <taxon>Lysobacterales</taxon>
        <taxon>Lysobacteraceae</taxon>
        <taxon>Xanthomonas</taxon>
    </lineage>
</organism>
<keyword evidence="11" id="KW-0057">Aromatic amino acid biosynthesis</keyword>
<dbReference type="InterPro" id="IPR010957">
    <property type="entry name" value="G/b/e-P-prot_chorismate_mutase"/>
</dbReference>
<keyword evidence="13" id="KW-0413">Isomerase</keyword>
<keyword evidence="10" id="KW-0028">Amino-acid biosynthesis</keyword>
<dbReference type="GO" id="GO:0005737">
    <property type="term" value="C:cytoplasm"/>
    <property type="evidence" value="ECO:0007669"/>
    <property type="project" value="UniProtKB-SubCell"/>
</dbReference>
<dbReference type="FunFam" id="1.20.59.10:FF:000004">
    <property type="entry name" value="Prephenate dehydratase"/>
    <property type="match status" value="1"/>
</dbReference>
<feature type="domain" description="Chorismate mutase" evidence="21">
    <location>
        <begin position="41"/>
        <end position="133"/>
    </location>
</feature>
<keyword evidence="14" id="KW-0456">Lyase</keyword>
<dbReference type="InterPro" id="IPR001086">
    <property type="entry name" value="Preph_deHydtase"/>
</dbReference>
<evidence type="ECO:0000256" key="20">
    <source>
        <dbReference type="SAM" id="MobiDB-lite"/>
    </source>
</evidence>
<dbReference type="Gene3D" id="3.30.70.260">
    <property type="match status" value="1"/>
</dbReference>
<dbReference type="Pfam" id="PF01842">
    <property type="entry name" value="ACT"/>
    <property type="match status" value="1"/>
</dbReference>